<proteinExistence type="predicted"/>
<feature type="transmembrane region" description="Helical" evidence="1">
    <location>
        <begin position="110"/>
        <end position="131"/>
    </location>
</feature>
<feature type="transmembrane region" description="Helical" evidence="1">
    <location>
        <begin position="151"/>
        <end position="169"/>
    </location>
</feature>
<feature type="transmembrane region" description="Helical" evidence="1">
    <location>
        <begin position="86"/>
        <end position="103"/>
    </location>
</feature>
<accession>A0ABW5G8C0</accession>
<dbReference type="InterPro" id="IPR036938">
    <property type="entry name" value="PAP2/HPO_sf"/>
</dbReference>
<feature type="transmembrane region" description="Helical" evidence="1">
    <location>
        <begin position="30"/>
        <end position="50"/>
    </location>
</feature>
<feature type="domain" description="Phosphatidic acid phosphatase type 2/haloperoxidase" evidence="2">
    <location>
        <begin position="133"/>
        <end position="214"/>
    </location>
</feature>
<reference evidence="4" key="1">
    <citation type="journal article" date="2019" name="Int. J. Syst. Evol. Microbiol.">
        <title>The Global Catalogue of Microorganisms (GCM) 10K type strain sequencing project: providing services to taxonomists for standard genome sequencing and annotation.</title>
        <authorList>
            <consortium name="The Broad Institute Genomics Platform"/>
            <consortium name="The Broad Institute Genome Sequencing Center for Infectious Disease"/>
            <person name="Wu L."/>
            <person name="Ma J."/>
        </authorList>
    </citation>
    <scope>NUCLEOTIDE SEQUENCE [LARGE SCALE GENOMIC DNA]</scope>
    <source>
        <strain evidence="4">CGMCC 4.7643</strain>
    </source>
</reference>
<dbReference type="Gene3D" id="1.20.144.10">
    <property type="entry name" value="Phosphatidic acid phosphatase type 2/haloperoxidase"/>
    <property type="match status" value="1"/>
</dbReference>
<feature type="transmembrane region" description="Helical" evidence="1">
    <location>
        <begin position="263"/>
        <end position="283"/>
    </location>
</feature>
<evidence type="ECO:0000313" key="3">
    <source>
        <dbReference type="EMBL" id="MFD2457103.1"/>
    </source>
</evidence>
<dbReference type="Proteomes" id="UP001597419">
    <property type="component" value="Unassembled WGS sequence"/>
</dbReference>
<gene>
    <name evidence="3" type="ORF">ACFSYJ_00765</name>
</gene>
<feature type="transmembrane region" description="Helical" evidence="1">
    <location>
        <begin position="202"/>
        <end position="220"/>
    </location>
</feature>
<name>A0ABW5G8C0_9PSEU</name>
<sequence length="310" mass="31738">MAVTFFEALPTTRPAAARHALAVRAASRTAVLVANAVGFAAAFVVAYLLFVRTDAGQRAENGVVHSAQSVVKSTVDWAAPLRSADLVVGLGAAAIVLVVAALARGRFTLGVSALLLLSAPLMVAQLLKLYVLERPEIRDGFGVAGHNSFPSGHVSAAMAVLLAVAVVLPRRARLPMLLTGALGVGWVAAATIALGWHRLSDTLGGCALVATAFCAGGALISSRRPDGSRIPVVPVALGLVTPVLLVLGGYAVLSSATSESARFVAAMVLAAVSAVVVVVLVALPLHKVGFDRRAGRSARDRALIASADRR</sequence>
<evidence type="ECO:0000313" key="4">
    <source>
        <dbReference type="Proteomes" id="UP001597419"/>
    </source>
</evidence>
<evidence type="ECO:0000259" key="2">
    <source>
        <dbReference type="Pfam" id="PF01569"/>
    </source>
</evidence>
<dbReference type="SUPFAM" id="SSF48317">
    <property type="entry name" value="Acid phosphatase/Vanadium-dependent haloperoxidase"/>
    <property type="match status" value="1"/>
</dbReference>
<evidence type="ECO:0000256" key="1">
    <source>
        <dbReference type="SAM" id="Phobius"/>
    </source>
</evidence>
<feature type="transmembrane region" description="Helical" evidence="1">
    <location>
        <begin position="176"/>
        <end position="196"/>
    </location>
</feature>
<protein>
    <submittedName>
        <fullName evidence="3">Phosphatase PAP2 family protein</fullName>
    </submittedName>
</protein>
<dbReference type="InterPro" id="IPR000326">
    <property type="entry name" value="PAP2/HPO"/>
</dbReference>
<dbReference type="EMBL" id="JBHUKU010000001">
    <property type="protein sequence ID" value="MFD2457103.1"/>
    <property type="molecule type" value="Genomic_DNA"/>
</dbReference>
<keyword evidence="4" id="KW-1185">Reference proteome</keyword>
<keyword evidence="1" id="KW-0812">Transmembrane</keyword>
<organism evidence="3 4">
    <name type="scientific">Amycolatopsis samaneae</name>
    <dbReference type="NCBI Taxonomy" id="664691"/>
    <lineage>
        <taxon>Bacteria</taxon>
        <taxon>Bacillati</taxon>
        <taxon>Actinomycetota</taxon>
        <taxon>Actinomycetes</taxon>
        <taxon>Pseudonocardiales</taxon>
        <taxon>Pseudonocardiaceae</taxon>
        <taxon>Amycolatopsis</taxon>
    </lineage>
</organism>
<dbReference type="RefSeq" id="WP_345402148.1">
    <property type="nucleotide sequence ID" value="NZ_BAABHG010000013.1"/>
</dbReference>
<keyword evidence="1" id="KW-1133">Transmembrane helix</keyword>
<comment type="caution">
    <text evidence="3">The sequence shown here is derived from an EMBL/GenBank/DDBJ whole genome shotgun (WGS) entry which is preliminary data.</text>
</comment>
<feature type="transmembrane region" description="Helical" evidence="1">
    <location>
        <begin position="232"/>
        <end position="251"/>
    </location>
</feature>
<dbReference type="Pfam" id="PF01569">
    <property type="entry name" value="PAP2"/>
    <property type="match status" value="1"/>
</dbReference>
<dbReference type="CDD" id="cd01610">
    <property type="entry name" value="PAP2_like"/>
    <property type="match status" value="1"/>
</dbReference>
<keyword evidence="1" id="KW-0472">Membrane</keyword>